<feature type="domain" description="Flavinylation-associated cytochrome" evidence="2">
    <location>
        <begin position="76"/>
        <end position="135"/>
    </location>
</feature>
<dbReference type="SUPFAM" id="SSF81342">
    <property type="entry name" value="Transmembrane di-heme cytochromes"/>
    <property type="match status" value="1"/>
</dbReference>
<sequence length="225" mass="26029">MVSGRSENIEMKIIIDVGITALLFFLSGYQFWGQAAHEWAGIIMLALLIVHNILNLNWYKNLFKGKYPAVRTAYLITDIILLTAMALQMYSGIVLSREIFDFMIPSVGLSLARKMHILGAYWGFIFVSIHIGLHWNMIVNGIRKKTGIEDALIYWSIGILTAMYGVFAFVKRDFITYMFLRNEFVFMDYNELPIMFYIDYAAIAVVFICAMHCIMKFLIKKEQKQ</sequence>
<keyword evidence="1" id="KW-0472">Membrane</keyword>
<dbReference type="GO" id="GO:0022904">
    <property type="term" value="P:respiratory electron transport chain"/>
    <property type="evidence" value="ECO:0007669"/>
    <property type="project" value="InterPro"/>
</dbReference>
<organism evidence="3 4">
    <name type="scientific">Candidatus Allocopromorpha excrementavium</name>
    <dbReference type="NCBI Taxonomy" id="2840741"/>
    <lineage>
        <taxon>Bacteria</taxon>
        <taxon>Bacillati</taxon>
        <taxon>Bacillota</taxon>
        <taxon>Clostridia</taxon>
        <taxon>Eubacteriales</taxon>
        <taxon>Eubacteriaceae</taxon>
        <taxon>Eubacteriaceae incertae sedis</taxon>
        <taxon>Candidatus Allocopromorpha</taxon>
    </lineage>
</organism>
<reference evidence="3" key="1">
    <citation type="submission" date="2020-10" db="EMBL/GenBank/DDBJ databases">
        <authorList>
            <person name="Gilroy R."/>
        </authorList>
    </citation>
    <scope>NUCLEOTIDE SEQUENCE</scope>
    <source>
        <strain evidence="3">CHK176-22527</strain>
    </source>
</reference>
<dbReference type="InterPro" id="IPR025517">
    <property type="entry name" value="DUF4405"/>
</dbReference>
<dbReference type="GO" id="GO:0016020">
    <property type="term" value="C:membrane"/>
    <property type="evidence" value="ECO:0007669"/>
    <property type="project" value="InterPro"/>
</dbReference>
<name>A0A9D1HCN8_9FIRM</name>
<protein>
    <submittedName>
        <fullName evidence="3">DUF4405 domain-containing protein</fullName>
    </submittedName>
</protein>
<dbReference type="InterPro" id="IPR016174">
    <property type="entry name" value="Di-haem_cyt_TM"/>
</dbReference>
<feature type="transmembrane region" description="Helical" evidence="1">
    <location>
        <begin position="12"/>
        <end position="33"/>
    </location>
</feature>
<reference evidence="3" key="2">
    <citation type="journal article" date="2021" name="PeerJ">
        <title>Extensive microbial diversity within the chicken gut microbiome revealed by metagenomics and culture.</title>
        <authorList>
            <person name="Gilroy R."/>
            <person name="Ravi A."/>
            <person name="Getino M."/>
            <person name="Pursley I."/>
            <person name="Horton D.L."/>
            <person name="Alikhan N.F."/>
            <person name="Baker D."/>
            <person name="Gharbi K."/>
            <person name="Hall N."/>
            <person name="Watson M."/>
            <person name="Adriaenssens E.M."/>
            <person name="Foster-Nyarko E."/>
            <person name="Jarju S."/>
            <person name="Secka A."/>
            <person name="Antonio M."/>
            <person name="Oren A."/>
            <person name="Chaudhuri R.R."/>
            <person name="La Ragione R."/>
            <person name="Hildebrand F."/>
            <person name="Pallen M.J."/>
        </authorList>
    </citation>
    <scope>NUCLEOTIDE SEQUENCE</scope>
    <source>
        <strain evidence="3">CHK176-22527</strain>
    </source>
</reference>
<evidence type="ECO:0000259" key="2">
    <source>
        <dbReference type="Pfam" id="PF14358"/>
    </source>
</evidence>
<dbReference type="EMBL" id="DVLX01000060">
    <property type="protein sequence ID" value="HIT99596.1"/>
    <property type="molecule type" value="Genomic_DNA"/>
</dbReference>
<dbReference type="Pfam" id="PF14358">
    <property type="entry name" value="DUF4405"/>
    <property type="match status" value="1"/>
</dbReference>
<evidence type="ECO:0000256" key="1">
    <source>
        <dbReference type="SAM" id="Phobius"/>
    </source>
</evidence>
<gene>
    <name evidence="3" type="ORF">IAD12_05020</name>
</gene>
<comment type="caution">
    <text evidence="3">The sequence shown here is derived from an EMBL/GenBank/DDBJ whole genome shotgun (WGS) entry which is preliminary data.</text>
</comment>
<feature type="transmembrane region" description="Helical" evidence="1">
    <location>
        <begin position="79"/>
        <end position="100"/>
    </location>
</feature>
<keyword evidence="1" id="KW-0812">Transmembrane</keyword>
<evidence type="ECO:0000313" key="3">
    <source>
        <dbReference type="EMBL" id="HIT99596.1"/>
    </source>
</evidence>
<proteinExistence type="predicted"/>
<feature type="transmembrane region" description="Helical" evidence="1">
    <location>
        <begin position="39"/>
        <end position="58"/>
    </location>
</feature>
<feature type="transmembrane region" description="Helical" evidence="1">
    <location>
        <begin position="151"/>
        <end position="170"/>
    </location>
</feature>
<feature type="transmembrane region" description="Helical" evidence="1">
    <location>
        <begin position="194"/>
        <end position="219"/>
    </location>
</feature>
<dbReference type="Proteomes" id="UP000824159">
    <property type="component" value="Unassembled WGS sequence"/>
</dbReference>
<evidence type="ECO:0000313" key="4">
    <source>
        <dbReference type="Proteomes" id="UP000824159"/>
    </source>
</evidence>
<keyword evidence="1" id="KW-1133">Transmembrane helix</keyword>
<accession>A0A9D1HCN8</accession>
<dbReference type="AlphaFoldDB" id="A0A9D1HCN8"/>
<feature type="transmembrane region" description="Helical" evidence="1">
    <location>
        <begin position="120"/>
        <end position="139"/>
    </location>
</feature>